<evidence type="ECO:0000313" key="1">
    <source>
        <dbReference type="EMBL" id="AYV80161.1"/>
    </source>
</evidence>
<accession>A0A3G5A1U7</accession>
<organism evidence="1">
    <name type="scientific">Gaeavirus sp</name>
    <dbReference type="NCBI Taxonomy" id="2487767"/>
    <lineage>
        <taxon>Viruses</taxon>
        <taxon>Varidnaviria</taxon>
        <taxon>Bamfordvirae</taxon>
        <taxon>Nucleocytoviricota</taxon>
        <taxon>Megaviricetes</taxon>
        <taxon>Imitervirales</taxon>
        <taxon>Mimiviridae</taxon>
        <taxon>Klosneuvirinae</taxon>
    </lineage>
</organism>
<gene>
    <name evidence="1" type="ORF">Gaeavirus13_3</name>
</gene>
<protein>
    <submittedName>
        <fullName evidence="1">Uncharacterized protein</fullName>
    </submittedName>
</protein>
<dbReference type="EMBL" id="MK072211">
    <property type="protein sequence ID" value="AYV80161.1"/>
    <property type="molecule type" value="Genomic_DNA"/>
</dbReference>
<sequence length="118" mass="13765">MLELKLELEAVVWVKIYELDGKVCIMVASDSELLFMGGESEVLFVYTVCVDEILKVYEHANDTVLDVVVYNNTLIVIGDDEEVLYEKMYDQEMDDIPRTKLVLYASDEFIYKNDLRFF</sequence>
<reference evidence="1" key="1">
    <citation type="submission" date="2018-10" db="EMBL/GenBank/DDBJ databases">
        <title>Hidden diversity of soil giant viruses.</title>
        <authorList>
            <person name="Schulz F."/>
            <person name="Alteio L."/>
            <person name="Goudeau D."/>
            <person name="Ryan E.M."/>
            <person name="Malmstrom R.R."/>
            <person name="Blanchard J."/>
            <person name="Woyke T."/>
        </authorList>
    </citation>
    <scope>NUCLEOTIDE SEQUENCE</scope>
    <source>
        <strain evidence="1">GAV1</strain>
    </source>
</reference>
<proteinExistence type="predicted"/>
<name>A0A3G5A1U7_9VIRU</name>